<dbReference type="CDD" id="cd05379">
    <property type="entry name" value="CAP_bacterial"/>
    <property type="match status" value="1"/>
</dbReference>
<comment type="caution">
    <text evidence="4">The sequence shown here is derived from an EMBL/GenBank/DDBJ whole genome shotgun (WGS) entry which is preliminary data.</text>
</comment>
<dbReference type="EMBL" id="BAAAMU010000002">
    <property type="protein sequence ID" value="GAA1611882.1"/>
    <property type="molecule type" value="Genomic_DNA"/>
</dbReference>
<dbReference type="SUPFAM" id="SSF55797">
    <property type="entry name" value="PR-1-like"/>
    <property type="match status" value="1"/>
</dbReference>
<keyword evidence="2" id="KW-0732">Signal</keyword>
<feature type="region of interest" description="Disordered" evidence="1">
    <location>
        <begin position="122"/>
        <end position="163"/>
    </location>
</feature>
<sequence>MRRPLGVLAAAVSLAAIAAPVSAAEAAATTEAARCRVSVLKPSVSDTLKIQTSAVRRGCFTPALLRIRIQRAVPGPDRVVKSGATRKGRLTLALPCAPGTYYATATDYRGRTVKSRAVRLACTPGSGVPTPSPSATSPGTPVPTPTRTPTTPPPASGGVGSAEENEVVRLTNAERAKGGCSALKHDPQLREAAHGHSADMAAKNYFSHTSQDGRSFLDRIKGAGFTGGSGWAENIATGQTSPASVVQAWMNSSGHKANIMNCKYNLIGVGAVKDSKGKIYWTQDFAAR</sequence>
<dbReference type="Proteomes" id="UP001500064">
    <property type="component" value="Unassembled WGS sequence"/>
</dbReference>
<evidence type="ECO:0000256" key="2">
    <source>
        <dbReference type="SAM" id="SignalP"/>
    </source>
</evidence>
<gene>
    <name evidence="4" type="ORF">GCM10009733_004930</name>
</gene>
<dbReference type="Gene3D" id="3.40.33.10">
    <property type="entry name" value="CAP"/>
    <property type="match status" value="1"/>
</dbReference>
<feature type="compositionally biased region" description="Low complexity" evidence="1">
    <location>
        <begin position="123"/>
        <end position="139"/>
    </location>
</feature>
<dbReference type="PANTHER" id="PTHR31157">
    <property type="entry name" value="SCP DOMAIN-CONTAINING PROTEIN"/>
    <property type="match status" value="1"/>
</dbReference>
<feature type="domain" description="SCP" evidence="3">
    <location>
        <begin position="169"/>
        <end position="285"/>
    </location>
</feature>
<dbReference type="InterPro" id="IPR035940">
    <property type="entry name" value="CAP_sf"/>
</dbReference>
<feature type="signal peptide" evidence="2">
    <location>
        <begin position="1"/>
        <end position="23"/>
    </location>
</feature>
<dbReference type="InterPro" id="IPR014044">
    <property type="entry name" value="CAP_dom"/>
</dbReference>
<evidence type="ECO:0000313" key="5">
    <source>
        <dbReference type="Proteomes" id="UP001500064"/>
    </source>
</evidence>
<evidence type="ECO:0000313" key="4">
    <source>
        <dbReference type="EMBL" id="GAA1611882.1"/>
    </source>
</evidence>
<dbReference type="PANTHER" id="PTHR31157:SF1">
    <property type="entry name" value="SCP DOMAIN-CONTAINING PROTEIN"/>
    <property type="match status" value="1"/>
</dbReference>
<reference evidence="4 5" key="1">
    <citation type="journal article" date="2019" name="Int. J. Syst. Evol. Microbiol.">
        <title>The Global Catalogue of Microorganisms (GCM) 10K type strain sequencing project: providing services to taxonomists for standard genome sequencing and annotation.</title>
        <authorList>
            <consortium name="The Broad Institute Genomics Platform"/>
            <consortium name="The Broad Institute Genome Sequencing Center for Infectious Disease"/>
            <person name="Wu L."/>
            <person name="Ma J."/>
        </authorList>
    </citation>
    <scope>NUCLEOTIDE SEQUENCE [LARGE SCALE GENOMIC DNA]</scope>
    <source>
        <strain evidence="4 5">JCM 13929</strain>
    </source>
</reference>
<accession>A0ABN2EQ45</accession>
<keyword evidence="5" id="KW-1185">Reference proteome</keyword>
<name>A0ABN2EQ45_9ACTN</name>
<evidence type="ECO:0000259" key="3">
    <source>
        <dbReference type="Pfam" id="PF00188"/>
    </source>
</evidence>
<dbReference type="RefSeq" id="WP_346101198.1">
    <property type="nucleotide sequence ID" value="NZ_BAAAMU010000002.1"/>
</dbReference>
<feature type="chain" id="PRO_5045748611" description="SCP domain-containing protein" evidence="2">
    <location>
        <begin position="24"/>
        <end position="288"/>
    </location>
</feature>
<evidence type="ECO:0000256" key="1">
    <source>
        <dbReference type="SAM" id="MobiDB-lite"/>
    </source>
</evidence>
<dbReference type="Pfam" id="PF00188">
    <property type="entry name" value="CAP"/>
    <property type="match status" value="1"/>
</dbReference>
<feature type="compositionally biased region" description="Pro residues" evidence="1">
    <location>
        <begin position="140"/>
        <end position="155"/>
    </location>
</feature>
<organism evidence="4 5">
    <name type="scientific">Nonomuraea maheshkhaliensis</name>
    <dbReference type="NCBI Taxonomy" id="419590"/>
    <lineage>
        <taxon>Bacteria</taxon>
        <taxon>Bacillati</taxon>
        <taxon>Actinomycetota</taxon>
        <taxon>Actinomycetes</taxon>
        <taxon>Streptosporangiales</taxon>
        <taxon>Streptosporangiaceae</taxon>
        <taxon>Nonomuraea</taxon>
    </lineage>
</organism>
<proteinExistence type="predicted"/>
<protein>
    <recommendedName>
        <fullName evidence="3">SCP domain-containing protein</fullName>
    </recommendedName>
</protein>